<dbReference type="PANTHER" id="PTHR45710:SF8">
    <property type="entry name" value="RERATING FAMILY MEMBER 4"/>
    <property type="match status" value="1"/>
</dbReference>
<feature type="domain" description="C-type lectin" evidence="3">
    <location>
        <begin position="16"/>
        <end position="125"/>
    </location>
</feature>
<dbReference type="InterPro" id="IPR050828">
    <property type="entry name" value="C-type_lectin/matrix_domain"/>
</dbReference>
<evidence type="ECO:0000313" key="4">
    <source>
        <dbReference type="EMBL" id="PIO26721.1"/>
    </source>
</evidence>
<dbReference type="GO" id="GO:0030246">
    <property type="term" value="F:carbohydrate binding"/>
    <property type="evidence" value="ECO:0007669"/>
    <property type="project" value="UniProtKB-KW"/>
</dbReference>
<sequence>MEAPPDVRCMEGWYLIEGKCYFFSNHRDTWNNSKNFCKSHNSSLAIIDNEKEKTFLSLQGSNYWIGLSRAQDNSGWVWTDGTPYSETLFNIFRHPTISSESEHVYLDSECFKSANGKQPMKCICKV</sequence>
<dbReference type="SMART" id="SM00034">
    <property type="entry name" value="CLECT"/>
    <property type="match status" value="1"/>
</dbReference>
<dbReference type="OrthoDB" id="6133475at2759"/>
<dbReference type="Proteomes" id="UP000228934">
    <property type="component" value="Unassembled WGS sequence"/>
</dbReference>
<keyword evidence="2" id="KW-0430">Lectin</keyword>
<organism evidence="4 5">
    <name type="scientific">Aquarana catesbeiana</name>
    <name type="common">American bullfrog</name>
    <name type="synonym">Rana catesbeiana</name>
    <dbReference type="NCBI Taxonomy" id="8400"/>
    <lineage>
        <taxon>Eukaryota</taxon>
        <taxon>Metazoa</taxon>
        <taxon>Chordata</taxon>
        <taxon>Craniata</taxon>
        <taxon>Vertebrata</taxon>
        <taxon>Euteleostomi</taxon>
        <taxon>Amphibia</taxon>
        <taxon>Batrachia</taxon>
        <taxon>Anura</taxon>
        <taxon>Neobatrachia</taxon>
        <taxon>Ranoidea</taxon>
        <taxon>Ranidae</taxon>
        <taxon>Aquarana</taxon>
    </lineage>
</organism>
<dbReference type="InterPro" id="IPR016187">
    <property type="entry name" value="CTDL_fold"/>
</dbReference>
<dbReference type="Gene3D" id="3.10.100.10">
    <property type="entry name" value="Mannose-Binding Protein A, subunit A"/>
    <property type="match status" value="1"/>
</dbReference>
<protein>
    <recommendedName>
        <fullName evidence="3">C-type lectin domain-containing protein</fullName>
    </recommendedName>
</protein>
<evidence type="ECO:0000256" key="2">
    <source>
        <dbReference type="ARBA" id="ARBA00022734"/>
    </source>
</evidence>
<comment type="subcellular location">
    <subcellularLocation>
        <location evidence="1">Cell membrane</location>
        <topology evidence="1">Single-pass type II membrane protein</topology>
    </subcellularLocation>
</comment>
<dbReference type="SUPFAM" id="SSF56436">
    <property type="entry name" value="C-type lectin-like"/>
    <property type="match status" value="1"/>
</dbReference>
<dbReference type="AlphaFoldDB" id="A0A2G9RHL3"/>
<evidence type="ECO:0000256" key="1">
    <source>
        <dbReference type="ARBA" id="ARBA00004401"/>
    </source>
</evidence>
<accession>A0A2G9RHL3</accession>
<dbReference type="InterPro" id="IPR001304">
    <property type="entry name" value="C-type_lectin-like"/>
</dbReference>
<dbReference type="GO" id="GO:0005886">
    <property type="term" value="C:plasma membrane"/>
    <property type="evidence" value="ECO:0007669"/>
    <property type="project" value="UniProtKB-SubCell"/>
</dbReference>
<name>A0A2G9RHL3_AQUCT</name>
<reference evidence="5" key="1">
    <citation type="journal article" date="2017" name="Nat. Commun.">
        <title>The North American bullfrog draft genome provides insight into hormonal regulation of long noncoding RNA.</title>
        <authorList>
            <person name="Hammond S.A."/>
            <person name="Warren R.L."/>
            <person name="Vandervalk B.P."/>
            <person name="Kucuk E."/>
            <person name="Khan H."/>
            <person name="Gibb E.A."/>
            <person name="Pandoh P."/>
            <person name="Kirk H."/>
            <person name="Zhao Y."/>
            <person name="Jones M."/>
            <person name="Mungall A.J."/>
            <person name="Coope R."/>
            <person name="Pleasance S."/>
            <person name="Moore R.A."/>
            <person name="Holt R.A."/>
            <person name="Round J.M."/>
            <person name="Ohora S."/>
            <person name="Walle B.V."/>
            <person name="Veldhoen N."/>
            <person name="Helbing C.C."/>
            <person name="Birol I."/>
        </authorList>
    </citation>
    <scope>NUCLEOTIDE SEQUENCE [LARGE SCALE GENOMIC DNA]</scope>
</reference>
<proteinExistence type="predicted"/>
<dbReference type="InterPro" id="IPR016186">
    <property type="entry name" value="C-type_lectin-like/link_sf"/>
</dbReference>
<gene>
    <name evidence="4" type="ORF">AB205_0156240</name>
</gene>
<dbReference type="EMBL" id="KV938412">
    <property type="protein sequence ID" value="PIO26721.1"/>
    <property type="molecule type" value="Genomic_DNA"/>
</dbReference>
<evidence type="ECO:0000259" key="3">
    <source>
        <dbReference type="PROSITE" id="PS50041"/>
    </source>
</evidence>
<dbReference type="Pfam" id="PF00059">
    <property type="entry name" value="Lectin_C"/>
    <property type="match status" value="1"/>
</dbReference>
<dbReference type="PROSITE" id="PS50041">
    <property type="entry name" value="C_TYPE_LECTIN_2"/>
    <property type="match status" value="1"/>
</dbReference>
<dbReference type="InterPro" id="IPR033992">
    <property type="entry name" value="NKR-like_CTLD"/>
</dbReference>
<dbReference type="PANTHER" id="PTHR45710">
    <property type="entry name" value="C-TYPE LECTIN DOMAIN-CONTAINING PROTEIN 180"/>
    <property type="match status" value="1"/>
</dbReference>
<evidence type="ECO:0000313" key="5">
    <source>
        <dbReference type="Proteomes" id="UP000228934"/>
    </source>
</evidence>
<dbReference type="CDD" id="cd03593">
    <property type="entry name" value="CLECT_NK_receptors_like"/>
    <property type="match status" value="1"/>
</dbReference>
<keyword evidence="5" id="KW-1185">Reference proteome</keyword>